<dbReference type="EMBL" id="MU004342">
    <property type="protein sequence ID" value="KAF2655981.1"/>
    <property type="molecule type" value="Genomic_DNA"/>
</dbReference>
<proteinExistence type="predicted"/>
<gene>
    <name evidence="3" type="ORF">K491DRAFT_715824</name>
</gene>
<feature type="region of interest" description="Disordered" evidence="1">
    <location>
        <begin position="22"/>
        <end position="66"/>
    </location>
</feature>
<feature type="compositionally biased region" description="Polar residues" evidence="1">
    <location>
        <begin position="51"/>
        <end position="61"/>
    </location>
</feature>
<evidence type="ECO:0000313" key="4">
    <source>
        <dbReference type="Proteomes" id="UP000799324"/>
    </source>
</evidence>
<evidence type="ECO:0000313" key="3">
    <source>
        <dbReference type="EMBL" id="KAF2655981.1"/>
    </source>
</evidence>
<keyword evidence="2" id="KW-0472">Membrane</keyword>
<feature type="compositionally biased region" description="Basic and acidic residues" evidence="1">
    <location>
        <begin position="23"/>
        <end position="33"/>
    </location>
</feature>
<evidence type="ECO:0000256" key="1">
    <source>
        <dbReference type="SAM" id="MobiDB-lite"/>
    </source>
</evidence>
<organism evidence="3 4">
    <name type="scientific">Lophiostoma macrostomum CBS 122681</name>
    <dbReference type="NCBI Taxonomy" id="1314788"/>
    <lineage>
        <taxon>Eukaryota</taxon>
        <taxon>Fungi</taxon>
        <taxon>Dikarya</taxon>
        <taxon>Ascomycota</taxon>
        <taxon>Pezizomycotina</taxon>
        <taxon>Dothideomycetes</taxon>
        <taxon>Pleosporomycetidae</taxon>
        <taxon>Pleosporales</taxon>
        <taxon>Lophiostomataceae</taxon>
        <taxon>Lophiostoma</taxon>
    </lineage>
</organism>
<keyword evidence="2" id="KW-0812">Transmembrane</keyword>
<keyword evidence="4" id="KW-1185">Reference proteome</keyword>
<protein>
    <submittedName>
        <fullName evidence="3">Uncharacterized protein</fullName>
    </submittedName>
</protein>
<dbReference type="AlphaFoldDB" id="A0A6A6T9Q6"/>
<evidence type="ECO:0000256" key="2">
    <source>
        <dbReference type="SAM" id="Phobius"/>
    </source>
</evidence>
<reference evidence="3" key="1">
    <citation type="journal article" date="2020" name="Stud. Mycol.">
        <title>101 Dothideomycetes genomes: a test case for predicting lifestyles and emergence of pathogens.</title>
        <authorList>
            <person name="Haridas S."/>
            <person name="Albert R."/>
            <person name="Binder M."/>
            <person name="Bloem J."/>
            <person name="Labutti K."/>
            <person name="Salamov A."/>
            <person name="Andreopoulos B."/>
            <person name="Baker S."/>
            <person name="Barry K."/>
            <person name="Bills G."/>
            <person name="Bluhm B."/>
            <person name="Cannon C."/>
            <person name="Castanera R."/>
            <person name="Culley D."/>
            <person name="Daum C."/>
            <person name="Ezra D."/>
            <person name="Gonzalez J."/>
            <person name="Henrissat B."/>
            <person name="Kuo A."/>
            <person name="Liang C."/>
            <person name="Lipzen A."/>
            <person name="Lutzoni F."/>
            <person name="Magnuson J."/>
            <person name="Mondo S."/>
            <person name="Nolan M."/>
            <person name="Ohm R."/>
            <person name="Pangilinan J."/>
            <person name="Park H.-J."/>
            <person name="Ramirez L."/>
            <person name="Alfaro M."/>
            <person name="Sun H."/>
            <person name="Tritt A."/>
            <person name="Yoshinaga Y."/>
            <person name="Zwiers L.-H."/>
            <person name="Turgeon B."/>
            <person name="Goodwin S."/>
            <person name="Spatafora J."/>
            <person name="Crous P."/>
            <person name="Grigoriev I."/>
        </authorList>
    </citation>
    <scope>NUCLEOTIDE SEQUENCE</scope>
    <source>
        <strain evidence="3">CBS 122681</strain>
    </source>
</reference>
<name>A0A6A6T9Q6_9PLEO</name>
<feature type="transmembrane region" description="Helical" evidence="2">
    <location>
        <begin position="297"/>
        <end position="323"/>
    </location>
</feature>
<keyword evidence="2" id="KW-1133">Transmembrane helix</keyword>
<dbReference type="Proteomes" id="UP000799324">
    <property type="component" value="Unassembled WGS sequence"/>
</dbReference>
<sequence>MNLIQKFTPQEMSLDFAEDIDQTGDRVPHHSSRDPANTSKEMTETDRTSNHSRQSGENSSGIKYHLRTNPRVIRMLQGFPKSETLAAPRLQTQHSMQVVRQLKHKSSSMAQGTTANRQNFWTDCELMPSPDPRDFFRPMVGPHDRRLRGQIIGGKVWNYDVPEALREELRTQPKVLSILRGLSVPEIKLDRSFAEALDWVLGVADEVGLSTMSSSSDTSSVMSVASYASCDHFPPVPDTDDYFGTRYMACKPSFHVSELDKPLPLPTKSIDFMNIDDSTQMPSSQKQEKSEPRREKVLFFVGASLAVAVLLPTIPVLLPALAIRKLHKNKKARREQKLANFWR</sequence>
<accession>A0A6A6T9Q6</accession>